<dbReference type="Gene3D" id="3.10.450.50">
    <property type="match status" value="1"/>
</dbReference>
<name>A0ABS3XC46_9ACTN</name>
<dbReference type="EMBL" id="JADKMA010000065">
    <property type="protein sequence ID" value="MBO8192947.1"/>
    <property type="molecule type" value="Genomic_DNA"/>
</dbReference>
<proteinExistence type="predicted"/>
<comment type="caution">
    <text evidence="2">The sequence shown here is derived from an EMBL/GenBank/DDBJ whole genome shotgun (WGS) entry which is preliminary data.</text>
</comment>
<dbReference type="PANTHER" id="PTHR41252:SF1">
    <property type="entry name" value="BLR2505 PROTEIN"/>
    <property type="match status" value="1"/>
</dbReference>
<dbReference type="SUPFAM" id="SSF54427">
    <property type="entry name" value="NTF2-like"/>
    <property type="match status" value="1"/>
</dbReference>
<dbReference type="PANTHER" id="PTHR41252">
    <property type="entry name" value="BLR2505 PROTEIN"/>
    <property type="match status" value="1"/>
</dbReference>
<sequence length="134" mass="14586">MYAAEAEYLAAGGPGTASFAPLAPYFAPDVVLHQAAGLPYGGDWRGHAGMERFFQEMSRVWEAFDIVQQQFLATGETSVILSRIRARSRATGREIAFPILQTMAITEGRITEVHPFYWDTATIAAVCTPTSEAG</sequence>
<evidence type="ECO:0000259" key="1">
    <source>
        <dbReference type="Pfam" id="PF12680"/>
    </source>
</evidence>
<feature type="domain" description="SnoaL-like" evidence="1">
    <location>
        <begin position="19"/>
        <end position="113"/>
    </location>
</feature>
<evidence type="ECO:0000313" key="3">
    <source>
        <dbReference type="Proteomes" id="UP001519064"/>
    </source>
</evidence>
<dbReference type="InterPro" id="IPR037401">
    <property type="entry name" value="SnoaL-like"/>
</dbReference>
<keyword evidence="3" id="KW-1185">Reference proteome</keyword>
<evidence type="ECO:0000313" key="2">
    <source>
        <dbReference type="EMBL" id="MBO8192947.1"/>
    </source>
</evidence>
<accession>A0ABS3XC46</accession>
<reference evidence="2 3" key="1">
    <citation type="submission" date="2020-11" db="EMBL/GenBank/DDBJ databases">
        <title>Streptomyces spirodelae sp. nov., isolated from duckweed.</title>
        <authorList>
            <person name="Saimee Y."/>
            <person name="Duangmal K."/>
        </authorList>
    </citation>
    <scope>NUCLEOTIDE SEQUENCE [LARGE SCALE GENOMIC DNA]</scope>
    <source>
        <strain evidence="2 3">S16-07</strain>
    </source>
</reference>
<dbReference type="Pfam" id="PF12680">
    <property type="entry name" value="SnoaL_2"/>
    <property type="match status" value="1"/>
</dbReference>
<dbReference type="Proteomes" id="UP001519064">
    <property type="component" value="Unassembled WGS sequence"/>
</dbReference>
<dbReference type="InterPro" id="IPR032710">
    <property type="entry name" value="NTF2-like_dom_sf"/>
</dbReference>
<gene>
    <name evidence="2" type="ORF">ITI46_14905</name>
</gene>
<protein>
    <submittedName>
        <fullName evidence="2">Nuclear transport factor 2 family protein</fullName>
    </submittedName>
</protein>
<organism evidence="2 3">
    <name type="scientific">Streptomyces oryzae</name>
    <dbReference type="NCBI Taxonomy" id="1434886"/>
    <lineage>
        <taxon>Bacteria</taxon>
        <taxon>Bacillati</taxon>
        <taxon>Actinomycetota</taxon>
        <taxon>Actinomycetes</taxon>
        <taxon>Kitasatosporales</taxon>
        <taxon>Streptomycetaceae</taxon>
        <taxon>Streptomyces</taxon>
    </lineage>
</organism>